<evidence type="ECO:0000256" key="2">
    <source>
        <dbReference type="SAM" id="SignalP"/>
    </source>
</evidence>
<dbReference type="Proteomes" id="UP001300871">
    <property type="component" value="Unassembled WGS sequence"/>
</dbReference>
<feature type="signal peptide" evidence="2">
    <location>
        <begin position="1"/>
        <end position="20"/>
    </location>
</feature>
<keyword evidence="2" id="KW-0732">Signal</keyword>
<evidence type="ECO:0000313" key="3">
    <source>
        <dbReference type="EMBL" id="MDB2000201.1"/>
    </source>
</evidence>
<evidence type="ECO:0000313" key="4">
    <source>
        <dbReference type="EMBL" id="VYU79478.1"/>
    </source>
</evidence>
<feature type="compositionally biased region" description="Gly residues" evidence="1">
    <location>
        <begin position="57"/>
        <end position="91"/>
    </location>
</feature>
<organism evidence="4">
    <name type="scientific">Clostridium symbiosum</name>
    <name type="common">Bacteroides symbiosus</name>
    <dbReference type="NCBI Taxonomy" id="1512"/>
    <lineage>
        <taxon>Bacteria</taxon>
        <taxon>Bacillati</taxon>
        <taxon>Bacillota</taxon>
        <taxon>Clostridia</taxon>
        <taxon>Lachnospirales</taxon>
        <taxon>Lachnospiraceae</taxon>
        <taxon>Otoolea</taxon>
    </lineage>
</organism>
<dbReference type="AlphaFoldDB" id="A0A6N3HSN2"/>
<proteinExistence type="predicted"/>
<dbReference type="EMBL" id="JAQLGM010000016">
    <property type="protein sequence ID" value="MDB2000201.1"/>
    <property type="molecule type" value="Genomic_DNA"/>
</dbReference>
<accession>A0A6N3HSN2</accession>
<evidence type="ECO:0000256" key="1">
    <source>
        <dbReference type="SAM" id="MobiDB-lite"/>
    </source>
</evidence>
<sequence length="228" mass="23616">MKKRYIGIILAAMMTAQPLAAQGAVNPSPNTKPVVTPSKDRDDSNASSKPLDKTGSEGTGITGAATGSGGLVGGSTTGGTATGGTAGGGSAGNSITVGNTEVRFASNEEVKESFSQTVVETINTINSGTTPLYRAIGTPETVGYNPLIPVQTLVVTDAATQTKLEEKVTVSLYVPNLVEGLNDVQLLYYNTVTKKWEFMAPLAIDYATKQVTVTLGSDTAFTVVYKNK</sequence>
<dbReference type="EMBL" id="CACRUA010000077">
    <property type="protein sequence ID" value="VYU79478.1"/>
    <property type="molecule type" value="Genomic_DNA"/>
</dbReference>
<dbReference type="RefSeq" id="WP_021643192.1">
    <property type="nucleotide sequence ID" value="NZ_CACRUA010000077.1"/>
</dbReference>
<reference evidence="4" key="1">
    <citation type="submission" date="2019-11" db="EMBL/GenBank/DDBJ databases">
        <authorList>
            <person name="Feng L."/>
        </authorList>
    </citation>
    <scope>NUCLEOTIDE SEQUENCE</scope>
    <source>
        <strain evidence="4">CsymbiosumLFYP84</strain>
    </source>
</reference>
<reference evidence="3" key="2">
    <citation type="submission" date="2023-01" db="EMBL/GenBank/DDBJ databases">
        <title>Human gut microbiome strain richness.</title>
        <authorList>
            <person name="Chen-Liaw A."/>
        </authorList>
    </citation>
    <scope>NUCLEOTIDE SEQUENCE</scope>
    <source>
        <strain evidence="3">B1_m1001713B170214d0_201011</strain>
    </source>
</reference>
<feature type="region of interest" description="Disordered" evidence="1">
    <location>
        <begin position="22"/>
        <end position="95"/>
    </location>
</feature>
<gene>
    <name evidence="4" type="ORF">CSLFYP84_04173</name>
    <name evidence="3" type="ORF">PM006_08325</name>
</gene>
<name>A0A6N3HSN2_CLOSY</name>
<feature type="chain" id="PRO_5044426016" evidence="2">
    <location>
        <begin position="21"/>
        <end position="228"/>
    </location>
</feature>
<protein>
    <submittedName>
        <fullName evidence="4">Uncharacterized protein</fullName>
    </submittedName>
</protein>
<feature type="compositionally biased region" description="Basic and acidic residues" evidence="1">
    <location>
        <begin position="38"/>
        <end position="55"/>
    </location>
</feature>